<reference evidence="3" key="3">
    <citation type="submission" date="2018-07" db="EMBL/GenBank/DDBJ databases">
        <title>WGS assembly of Glycine max.</title>
        <authorList>
            <person name="Schmutz J."/>
            <person name="Cannon S."/>
            <person name="Schlueter J."/>
            <person name="Ma J."/>
            <person name="Mitros T."/>
            <person name="Nelson W."/>
            <person name="Hyten D."/>
            <person name="Song Q."/>
            <person name="Thelen J."/>
            <person name="Cheng J."/>
            <person name="Xu D."/>
            <person name="Hellsten U."/>
            <person name="May G."/>
            <person name="Yu Y."/>
            <person name="Sakurai T."/>
            <person name="Umezawa T."/>
            <person name="Bhattacharyya M."/>
            <person name="Sandhu D."/>
            <person name="Valliyodan B."/>
            <person name="Lindquist E."/>
            <person name="Peto M."/>
            <person name="Grant D."/>
            <person name="Shu S."/>
            <person name="Goodstein D."/>
            <person name="Barry K."/>
            <person name="Futrell-Griggs M."/>
            <person name="Abernathy B."/>
            <person name="Du J."/>
            <person name="Tian Z."/>
            <person name="Zhu L."/>
            <person name="Gill N."/>
            <person name="Joshi T."/>
            <person name="Libault M."/>
            <person name="Sethuraman A."/>
            <person name="Zhang X."/>
            <person name="Shinozaki K."/>
            <person name="Nguyen H."/>
            <person name="Wing R."/>
            <person name="Cregan P."/>
            <person name="Specht J."/>
            <person name="Grimwood J."/>
            <person name="Rokhsar D."/>
            <person name="Stacey G."/>
            <person name="Shoemaker R."/>
            <person name="Jackson S."/>
        </authorList>
    </citation>
    <scope>NUCLEOTIDE SEQUENCE</scope>
    <source>
        <tissue evidence="3">Callus</tissue>
    </source>
</reference>
<evidence type="ECO:0000259" key="2">
    <source>
        <dbReference type="PROSITE" id="PS50158"/>
    </source>
</evidence>
<dbReference type="OMA" id="WHRVEYE"/>
<accession>A0A0R0KS55</accession>
<dbReference type="InParanoid" id="A0A0R0KS55"/>
<dbReference type="Pfam" id="PF00098">
    <property type="entry name" value="zf-CCHC"/>
    <property type="match status" value="1"/>
</dbReference>
<keyword evidence="5" id="KW-1185">Reference proteome</keyword>
<keyword evidence="1" id="KW-0863">Zinc-finger</keyword>
<evidence type="ECO:0000313" key="5">
    <source>
        <dbReference type="Proteomes" id="UP000008827"/>
    </source>
</evidence>
<dbReference type="EMBL" id="CM000836">
    <property type="protein sequence ID" value="KRH66047.1"/>
    <property type="molecule type" value="Genomic_DNA"/>
</dbReference>
<feature type="domain" description="CCHC-type" evidence="2">
    <location>
        <begin position="136"/>
        <end position="150"/>
    </location>
</feature>
<dbReference type="Pfam" id="PF14111">
    <property type="entry name" value="DUF4283"/>
    <property type="match status" value="1"/>
</dbReference>
<reference evidence="4" key="2">
    <citation type="submission" date="2018-02" db="UniProtKB">
        <authorList>
            <consortium name="EnsemblPlants"/>
        </authorList>
    </citation>
    <scope>IDENTIFICATION</scope>
    <source>
        <strain evidence="4">Williams 82</strain>
    </source>
</reference>
<protein>
    <recommendedName>
        <fullName evidence="2">CCHC-type domain-containing protein</fullName>
    </recommendedName>
</protein>
<dbReference type="EnsemblPlants" id="KRH66047">
    <property type="protein sequence ID" value="KRH66047"/>
    <property type="gene ID" value="GLYMA_03G079600"/>
</dbReference>
<dbReference type="GO" id="GO:0003676">
    <property type="term" value="F:nucleic acid binding"/>
    <property type="evidence" value="ECO:0007669"/>
    <property type="project" value="InterPro"/>
</dbReference>
<proteinExistence type="predicted"/>
<dbReference type="Proteomes" id="UP000008827">
    <property type="component" value="Chromosome 3"/>
</dbReference>
<reference evidence="3 4" key="1">
    <citation type="journal article" date="2010" name="Nature">
        <title>Genome sequence of the palaeopolyploid soybean.</title>
        <authorList>
            <person name="Schmutz J."/>
            <person name="Cannon S.B."/>
            <person name="Schlueter J."/>
            <person name="Ma J."/>
            <person name="Mitros T."/>
            <person name="Nelson W."/>
            <person name="Hyten D.L."/>
            <person name="Song Q."/>
            <person name="Thelen J.J."/>
            <person name="Cheng J."/>
            <person name="Xu D."/>
            <person name="Hellsten U."/>
            <person name="May G.D."/>
            <person name="Yu Y."/>
            <person name="Sakurai T."/>
            <person name="Umezawa T."/>
            <person name="Bhattacharyya M.K."/>
            <person name="Sandhu D."/>
            <person name="Valliyodan B."/>
            <person name="Lindquist E."/>
            <person name="Peto M."/>
            <person name="Grant D."/>
            <person name="Shu S."/>
            <person name="Goodstein D."/>
            <person name="Barry K."/>
            <person name="Futrell-Griggs M."/>
            <person name="Abernathy B."/>
            <person name="Du J."/>
            <person name="Tian Z."/>
            <person name="Zhu L."/>
            <person name="Gill N."/>
            <person name="Joshi T."/>
            <person name="Libault M."/>
            <person name="Sethuraman A."/>
            <person name="Zhang X.-C."/>
            <person name="Shinozaki K."/>
            <person name="Nguyen H.T."/>
            <person name="Wing R.A."/>
            <person name="Cregan P."/>
            <person name="Specht J."/>
            <person name="Grimwood J."/>
            <person name="Rokhsar D."/>
            <person name="Stacey G."/>
            <person name="Shoemaker R.C."/>
            <person name="Jackson S.A."/>
        </authorList>
    </citation>
    <scope>NUCLEOTIDE SEQUENCE</scope>
    <source>
        <strain evidence="4">cv. Williams 82</strain>
        <tissue evidence="3">Callus</tissue>
    </source>
</reference>
<organism evidence="3">
    <name type="scientific">Glycine max</name>
    <name type="common">Soybean</name>
    <name type="synonym">Glycine hispida</name>
    <dbReference type="NCBI Taxonomy" id="3847"/>
    <lineage>
        <taxon>Eukaryota</taxon>
        <taxon>Viridiplantae</taxon>
        <taxon>Streptophyta</taxon>
        <taxon>Embryophyta</taxon>
        <taxon>Tracheophyta</taxon>
        <taxon>Spermatophyta</taxon>
        <taxon>Magnoliopsida</taxon>
        <taxon>eudicotyledons</taxon>
        <taxon>Gunneridae</taxon>
        <taxon>Pentapetalae</taxon>
        <taxon>rosids</taxon>
        <taxon>fabids</taxon>
        <taxon>Fabales</taxon>
        <taxon>Fabaceae</taxon>
        <taxon>Papilionoideae</taxon>
        <taxon>50 kb inversion clade</taxon>
        <taxon>NPAAA clade</taxon>
        <taxon>indigoferoid/millettioid clade</taxon>
        <taxon>Phaseoleae</taxon>
        <taxon>Glycine</taxon>
        <taxon>Glycine subgen. Soja</taxon>
    </lineage>
</organism>
<dbReference type="SUPFAM" id="SSF57756">
    <property type="entry name" value="Retrovirus zinc finger-like domains"/>
    <property type="match status" value="1"/>
</dbReference>
<dbReference type="PANTHER" id="PTHR31286:SF171">
    <property type="entry name" value="CCHC-TYPE DOMAIN-CONTAINING PROTEIN"/>
    <property type="match status" value="1"/>
</dbReference>
<dbReference type="InterPro" id="IPR001878">
    <property type="entry name" value="Znf_CCHC"/>
</dbReference>
<dbReference type="AlphaFoldDB" id="A0A0R0KS55"/>
<name>A0A0R0KS55_SOYBN</name>
<dbReference type="InterPro" id="IPR040256">
    <property type="entry name" value="At4g02000-like"/>
</dbReference>
<dbReference type="PANTHER" id="PTHR31286">
    <property type="entry name" value="GLYCINE-RICH CELL WALL STRUCTURAL PROTEIN 1.8-LIKE"/>
    <property type="match status" value="1"/>
</dbReference>
<gene>
    <name evidence="3" type="ORF">GLYMA_03G079600</name>
</gene>
<dbReference type="Gramene" id="KRH66047">
    <property type="protein sequence ID" value="KRH66047"/>
    <property type="gene ID" value="GLYMA_03G079600"/>
</dbReference>
<dbReference type="PROSITE" id="PS50158">
    <property type="entry name" value="ZF_CCHC"/>
    <property type="match status" value="1"/>
</dbReference>
<keyword evidence="1" id="KW-0862">Zinc</keyword>
<dbReference type="InterPro" id="IPR025558">
    <property type="entry name" value="DUF4283"/>
</dbReference>
<dbReference type="PaxDb" id="3847-GLYMA03G13963.1"/>
<dbReference type="InterPro" id="IPR036875">
    <property type="entry name" value="Znf_CCHC_sf"/>
</dbReference>
<evidence type="ECO:0000256" key="1">
    <source>
        <dbReference type="PROSITE-ProRule" id="PRU00047"/>
    </source>
</evidence>
<dbReference type="SMART" id="SM00343">
    <property type="entry name" value="ZnF_C2HC"/>
    <property type="match status" value="1"/>
</dbReference>
<evidence type="ECO:0000313" key="3">
    <source>
        <dbReference type="EMBL" id="KRH66047.1"/>
    </source>
</evidence>
<sequence length="226" mass="25606">MALLLLQDALVVKLLGKIIGYHVMMDRLNKNWKLTTSFDMLDIGNNFYMVKFDIEADRTKDFISTATKIDETLVILLALATTIGNPISVNSNTLDIRHGRFARVCVQIDLDKPVVGKIWLKGHWHRVEYEGLYHSCASCGRYGHLARNCPTSLHVDTHHPTPAKTHVSPTRFVMLTDEEDDRSQPMEMSKKDDDSQLKRDVVWYCTSLVGAPGEYEKSNYGPVVVV</sequence>
<evidence type="ECO:0000313" key="4">
    <source>
        <dbReference type="EnsemblPlants" id="KRH66047"/>
    </source>
</evidence>
<dbReference type="GO" id="GO:0008270">
    <property type="term" value="F:zinc ion binding"/>
    <property type="evidence" value="ECO:0007669"/>
    <property type="project" value="UniProtKB-KW"/>
</dbReference>
<keyword evidence="1" id="KW-0479">Metal-binding</keyword>